<keyword evidence="3" id="KW-1185">Reference proteome</keyword>
<organism evidence="2 3">
    <name type="scientific">Gemella morbillorum</name>
    <dbReference type="NCBI Taxonomy" id="29391"/>
    <lineage>
        <taxon>Bacteria</taxon>
        <taxon>Bacillati</taxon>
        <taxon>Bacillota</taxon>
        <taxon>Bacilli</taxon>
        <taxon>Bacillales</taxon>
        <taxon>Gemellaceae</taxon>
        <taxon>Gemella</taxon>
    </lineage>
</organism>
<sequence>MKQEVREYLLHNKTLQKFSFRKSLKDTEVVKKIFLGLPSLFALGISLVFCIILSQSSEIIDDLKSLILTLIGGAIGLMAFSLAAIAIVLSIIKDDFIVRISKIDLENGKDNIGKVRDLLFYYYFSGFLDLIVVFLLCFDFIILKIKIYSCIAGILTFVTVYMVVIALMVSLMRS</sequence>
<dbReference type="Proteomes" id="UP000425411">
    <property type="component" value="Chromosome"/>
</dbReference>
<reference evidence="2 3" key="1">
    <citation type="submission" date="2019-11" db="EMBL/GenBank/DDBJ databases">
        <title>FDA dAtabase for Regulatory Grade micrObial Sequences (FDA-ARGOS): Supporting development and validation of Infectious Disease Dx tests.</title>
        <authorList>
            <person name="Turner S."/>
            <person name="Byrd R."/>
            <person name="Tallon L."/>
            <person name="Sadzewicz L."/>
            <person name="Vavikolanu K."/>
            <person name="Mehta A."/>
            <person name="Aluvathingal J."/>
            <person name="Nadendla S."/>
            <person name="Myers T."/>
            <person name="Yan Y."/>
            <person name="Sichtig H."/>
        </authorList>
    </citation>
    <scope>NUCLEOTIDE SEQUENCE [LARGE SCALE GENOMIC DNA]</scope>
    <source>
        <strain evidence="2 3">FDAARGOS_741</strain>
    </source>
</reference>
<accession>A0AAP9HCV5</accession>
<feature type="transmembrane region" description="Helical" evidence="1">
    <location>
        <begin position="150"/>
        <end position="172"/>
    </location>
</feature>
<evidence type="ECO:0000313" key="3">
    <source>
        <dbReference type="Proteomes" id="UP000425411"/>
    </source>
</evidence>
<keyword evidence="1" id="KW-0472">Membrane</keyword>
<evidence type="ECO:0000313" key="2">
    <source>
        <dbReference type="EMBL" id="QGS08942.1"/>
    </source>
</evidence>
<dbReference type="AlphaFoldDB" id="A0AAP9HCV5"/>
<dbReference type="EMBL" id="CP046314">
    <property type="protein sequence ID" value="QGS08942.1"/>
    <property type="molecule type" value="Genomic_DNA"/>
</dbReference>
<feature type="transmembrane region" description="Helical" evidence="1">
    <location>
        <begin position="120"/>
        <end position="143"/>
    </location>
</feature>
<name>A0AAP9HCV5_9BACL</name>
<protein>
    <submittedName>
        <fullName evidence="2">Uncharacterized protein</fullName>
    </submittedName>
</protein>
<gene>
    <name evidence="2" type="ORF">FOC49_03095</name>
</gene>
<keyword evidence="1" id="KW-1133">Transmembrane helix</keyword>
<keyword evidence="1" id="KW-0812">Transmembrane</keyword>
<feature type="transmembrane region" description="Helical" evidence="1">
    <location>
        <begin position="33"/>
        <end position="54"/>
    </location>
</feature>
<dbReference type="RefSeq" id="WP_004633325.1">
    <property type="nucleotide sequence ID" value="NZ_CP046314.1"/>
</dbReference>
<feature type="transmembrane region" description="Helical" evidence="1">
    <location>
        <begin position="66"/>
        <end position="92"/>
    </location>
</feature>
<proteinExistence type="predicted"/>
<evidence type="ECO:0000256" key="1">
    <source>
        <dbReference type="SAM" id="Phobius"/>
    </source>
</evidence>